<keyword evidence="4" id="KW-1185">Reference proteome</keyword>
<reference evidence="3 4" key="1">
    <citation type="journal article" date="2011" name="Proc. Natl. Acad. Sci. U.S.A.">
        <title>Genome and transcriptome analyses of the mountain pine beetle-fungal symbiont Grosmannia clavigera, a lodgepole pine pathogen.</title>
        <authorList>
            <person name="DiGuistini S."/>
            <person name="Wang Y."/>
            <person name="Liao N.Y."/>
            <person name="Taylor G."/>
            <person name="Tanguay P."/>
            <person name="Feau N."/>
            <person name="Henrissat B."/>
            <person name="Chan S.K."/>
            <person name="Hesse-Orce U."/>
            <person name="Alamouti S.M."/>
            <person name="Tsui C.K.M."/>
            <person name="Docking R.T."/>
            <person name="Levasseur A."/>
            <person name="Haridas S."/>
            <person name="Robertson G."/>
            <person name="Birol I."/>
            <person name="Holt R.A."/>
            <person name="Marra M.A."/>
            <person name="Hamelin R.C."/>
            <person name="Hirst M."/>
            <person name="Jones S.J.M."/>
            <person name="Bohlmann J."/>
            <person name="Breuil C."/>
        </authorList>
    </citation>
    <scope>NUCLEOTIDE SEQUENCE [LARGE SCALE GENOMIC DNA]</scope>
    <source>
        <strain evidence="4">kw1407 / UAMH 11150</strain>
    </source>
</reference>
<dbReference type="InParanoid" id="F0XP83"/>
<feature type="compositionally biased region" description="Low complexity" evidence="1">
    <location>
        <begin position="8"/>
        <end position="17"/>
    </location>
</feature>
<evidence type="ECO:0000313" key="4">
    <source>
        <dbReference type="Proteomes" id="UP000007796"/>
    </source>
</evidence>
<feature type="compositionally biased region" description="Low complexity" evidence="1">
    <location>
        <begin position="37"/>
        <end position="77"/>
    </location>
</feature>
<feature type="region of interest" description="Disordered" evidence="1">
    <location>
        <begin position="1"/>
        <end position="97"/>
    </location>
</feature>
<dbReference type="OrthoDB" id="3499003at2759"/>
<feature type="region of interest" description="Disordered" evidence="1">
    <location>
        <begin position="213"/>
        <end position="304"/>
    </location>
</feature>
<feature type="compositionally biased region" description="Low complexity" evidence="1">
    <location>
        <begin position="267"/>
        <end position="291"/>
    </location>
</feature>
<evidence type="ECO:0000313" key="3">
    <source>
        <dbReference type="EMBL" id="EFX00641.1"/>
    </source>
</evidence>
<feature type="compositionally biased region" description="Acidic residues" evidence="1">
    <location>
        <begin position="227"/>
        <end position="240"/>
    </location>
</feature>
<dbReference type="GeneID" id="25981210"/>
<organism evidence="4">
    <name type="scientific">Grosmannia clavigera (strain kw1407 / UAMH 11150)</name>
    <name type="common">Blue stain fungus</name>
    <name type="synonym">Graphiocladiella clavigera</name>
    <dbReference type="NCBI Taxonomy" id="655863"/>
    <lineage>
        <taxon>Eukaryota</taxon>
        <taxon>Fungi</taxon>
        <taxon>Dikarya</taxon>
        <taxon>Ascomycota</taxon>
        <taxon>Pezizomycotina</taxon>
        <taxon>Sordariomycetes</taxon>
        <taxon>Sordariomycetidae</taxon>
        <taxon>Ophiostomatales</taxon>
        <taxon>Ophiostomataceae</taxon>
        <taxon>Leptographium</taxon>
    </lineage>
</organism>
<accession>F0XP83</accession>
<proteinExistence type="predicted"/>
<dbReference type="eggNOG" id="ENOG502R7RU">
    <property type="taxonomic scope" value="Eukaryota"/>
</dbReference>
<protein>
    <submittedName>
        <fullName evidence="3">Uncharacterized protein</fullName>
    </submittedName>
</protein>
<dbReference type="HOGENOM" id="CLU_665732_0_0_1"/>
<evidence type="ECO:0000256" key="1">
    <source>
        <dbReference type="SAM" id="MobiDB-lite"/>
    </source>
</evidence>
<dbReference type="Proteomes" id="UP000007796">
    <property type="component" value="Unassembled WGS sequence"/>
</dbReference>
<name>F0XP83_GROCL</name>
<gene>
    <name evidence="3" type="ORF">CMQ_7643</name>
</gene>
<keyword evidence="2" id="KW-0472">Membrane</keyword>
<sequence length="413" mass="44907">MEMETTYSPSSSRSRSSLPGDALETSIERQQHLSLPTLTPLYLRRQQQTQQQQQPQLLPPRRTSQPSSTRRSRQTSTIVFMPTVPDDDEEIYFPLSPPPPPLRYSQLSQWSALPSPLQPSPQAIYPEYGYPSHVRQAHSSLASSGLLPDVSTYQQHVQQQHPENHNRRIVHESASGPPSVYWSDDATSFTTTNPETATIRTMGTVSTTTNPSAFTFYRESTPPPRDYDDDDDFYDEDDGGDLDKRTSYVPSWSSRKSKQQESGVFGTTGTIGPTGRIGSAPPVPPAAAAAADEQGPGAKRNTAKTSISIALSDRDDHRTTADFEFVNGRYVPPGMREGRMPGRIPPGAAALGIEKSGRSHLGLPGSSAAAEDIGSLHHPRSKSYQVVVGVMLTVMLVVIVGVGVGVGVALSRN</sequence>
<keyword evidence="2" id="KW-0812">Transmembrane</keyword>
<dbReference type="RefSeq" id="XP_014170123.1">
    <property type="nucleotide sequence ID" value="XM_014314648.1"/>
</dbReference>
<dbReference type="STRING" id="655863.F0XP83"/>
<evidence type="ECO:0000256" key="2">
    <source>
        <dbReference type="SAM" id="Phobius"/>
    </source>
</evidence>
<dbReference type="EMBL" id="GL629801">
    <property type="protein sequence ID" value="EFX00641.1"/>
    <property type="molecule type" value="Genomic_DNA"/>
</dbReference>
<dbReference type="AlphaFoldDB" id="F0XP83"/>
<keyword evidence="2" id="KW-1133">Transmembrane helix</keyword>
<feature type="transmembrane region" description="Helical" evidence="2">
    <location>
        <begin position="386"/>
        <end position="410"/>
    </location>
</feature>